<gene>
    <name evidence="1" type="ORF">RCL2_000130400</name>
</gene>
<evidence type="ECO:0000313" key="2">
    <source>
        <dbReference type="Proteomes" id="UP000615446"/>
    </source>
</evidence>
<name>A0A8H3QE61_9GLOM</name>
<dbReference type="OrthoDB" id="2370979at2759"/>
<protein>
    <submittedName>
        <fullName evidence="1">Uncharacterized protein</fullName>
    </submittedName>
</protein>
<dbReference type="EMBL" id="BLAL01000011">
    <property type="protein sequence ID" value="GES73789.1"/>
    <property type="molecule type" value="Genomic_DNA"/>
</dbReference>
<accession>A0A8H3QE61</accession>
<sequence length="175" mass="20020">MIADRKFLPEKWLTLNVSTFKKFVIQVQKSIGITVGVEDIDQSEYTLFFKSDKSNGGGLELSDSKDFEKFQNEYEKLFKSQKEIVVVTQMKHNVHKKKRKYEKFLHLTNLQTKLMVIQKKKKVNSIPKVTGLTPQQKAIVHSKLTTKFLATWAECILIGTATIEIAPTLASESLI</sequence>
<dbReference type="Proteomes" id="UP000615446">
    <property type="component" value="Unassembled WGS sequence"/>
</dbReference>
<evidence type="ECO:0000313" key="1">
    <source>
        <dbReference type="EMBL" id="GES73789.1"/>
    </source>
</evidence>
<dbReference type="AlphaFoldDB" id="A0A8H3QE61"/>
<organism evidence="1 2">
    <name type="scientific">Rhizophagus clarus</name>
    <dbReference type="NCBI Taxonomy" id="94130"/>
    <lineage>
        <taxon>Eukaryota</taxon>
        <taxon>Fungi</taxon>
        <taxon>Fungi incertae sedis</taxon>
        <taxon>Mucoromycota</taxon>
        <taxon>Glomeromycotina</taxon>
        <taxon>Glomeromycetes</taxon>
        <taxon>Glomerales</taxon>
        <taxon>Glomeraceae</taxon>
        <taxon>Rhizophagus</taxon>
    </lineage>
</organism>
<proteinExistence type="predicted"/>
<comment type="caution">
    <text evidence="1">The sequence shown here is derived from an EMBL/GenBank/DDBJ whole genome shotgun (WGS) entry which is preliminary data.</text>
</comment>
<reference evidence="1" key="1">
    <citation type="submission" date="2019-10" db="EMBL/GenBank/DDBJ databases">
        <title>Conservation and host-specific expression of non-tandemly repeated heterogenous ribosome RNA gene in arbuscular mycorrhizal fungi.</title>
        <authorList>
            <person name="Maeda T."/>
            <person name="Kobayashi Y."/>
            <person name="Nakagawa T."/>
            <person name="Ezawa T."/>
            <person name="Yamaguchi K."/>
            <person name="Bino T."/>
            <person name="Nishimoto Y."/>
            <person name="Shigenobu S."/>
            <person name="Kawaguchi M."/>
        </authorList>
    </citation>
    <scope>NUCLEOTIDE SEQUENCE</scope>
    <source>
        <strain evidence="1">HR1</strain>
    </source>
</reference>